<feature type="signal peptide" evidence="1">
    <location>
        <begin position="1"/>
        <end position="23"/>
    </location>
</feature>
<name>A0A4U5TTV8_9FLAO</name>
<protein>
    <recommendedName>
        <fullName evidence="4">NlpE C-terminal OB domain-containing protein</fullName>
    </recommendedName>
</protein>
<evidence type="ECO:0000313" key="2">
    <source>
        <dbReference type="EMBL" id="TKS57522.1"/>
    </source>
</evidence>
<dbReference type="Proteomes" id="UP000306552">
    <property type="component" value="Unassembled WGS sequence"/>
</dbReference>
<accession>A0A4U5TTV8</accession>
<reference evidence="2 3" key="1">
    <citation type="submission" date="2019-04" db="EMBL/GenBank/DDBJ databases">
        <title>Psychroflexus halotolerans sp. nov., isolated from a marine solar saltern.</title>
        <authorList>
            <person name="Feng X."/>
        </authorList>
    </citation>
    <scope>NUCLEOTIDE SEQUENCE [LARGE SCALE GENOMIC DNA]</scope>
    <source>
        <strain evidence="2 3">WDS2C27</strain>
    </source>
</reference>
<gene>
    <name evidence="2" type="ORF">FCN74_03655</name>
</gene>
<evidence type="ECO:0000256" key="1">
    <source>
        <dbReference type="SAM" id="SignalP"/>
    </source>
</evidence>
<proteinExistence type="predicted"/>
<dbReference type="RefSeq" id="WP_138931223.1">
    <property type="nucleotide sequence ID" value="NZ_SWMU01000001.1"/>
</dbReference>
<keyword evidence="3" id="KW-1185">Reference proteome</keyword>
<evidence type="ECO:0008006" key="4">
    <source>
        <dbReference type="Google" id="ProtNLM"/>
    </source>
</evidence>
<organism evidence="2 3">
    <name type="scientific">Mesohalobacter halotolerans</name>
    <dbReference type="NCBI Taxonomy" id="1883405"/>
    <lineage>
        <taxon>Bacteria</taxon>
        <taxon>Pseudomonadati</taxon>
        <taxon>Bacteroidota</taxon>
        <taxon>Flavobacteriia</taxon>
        <taxon>Flavobacteriales</taxon>
        <taxon>Flavobacteriaceae</taxon>
        <taxon>Mesohalobacter</taxon>
    </lineage>
</organism>
<feature type="chain" id="PRO_5020810534" description="NlpE C-terminal OB domain-containing protein" evidence="1">
    <location>
        <begin position="24"/>
        <end position="139"/>
    </location>
</feature>
<dbReference type="AlphaFoldDB" id="A0A4U5TTV8"/>
<sequence>MKKIKLSLLLSCLVCGLILSCKSDPKDKSSESDSNEIVESRFKTYHGEFIDVDTAAVLNGNNFIYGVKMDEQAKSLIKDVDAIKNDDYDVIKVIVKGELQPNTEEGWDQILTIKSIDSIYKPKVKEETKVIKYSSKQNE</sequence>
<keyword evidence="1" id="KW-0732">Signal</keyword>
<comment type="caution">
    <text evidence="2">The sequence shown here is derived from an EMBL/GenBank/DDBJ whole genome shotgun (WGS) entry which is preliminary data.</text>
</comment>
<dbReference type="PROSITE" id="PS51257">
    <property type="entry name" value="PROKAR_LIPOPROTEIN"/>
    <property type="match status" value="1"/>
</dbReference>
<dbReference type="EMBL" id="SWMU01000001">
    <property type="protein sequence ID" value="TKS57522.1"/>
    <property type="molecule type" value="Genomic_DNA"/>
</dbReference>
<evidence type="ECO:0000313" key="3">
    <source>
        <dbReference type="Proteomes" id="UP000306552"/>
    </source>
</evidence>
<dbReference type="OrthoDB" id="1143948at2"/>